<gene>
    <name evidence="2" type="ordered locus">Arcve_0110</name>
</gene>
<dbReference type="eggNOG" id="arCOG04652">
    <property type="taxonomic scope" value="Archaea"/>
</dbReference>
<feature type="transmembrane region" description="Helical" evidence="1">
    <location>
        <begin position="12"/>
        <end position="29"/>
    </location>
</feature>
<keyword evidence="3" id="KW-1185">Reference proteome</keyword>
<proteinExistence type="predicted"/>
<dbReference type="AlphaFoldDB" id="F2KN50"/>
<reference evidence="2 3" key="1">
    <citation type="submission" date="2011-03" db="EMBL/GenBank/DDBJ databases">
        <title>The complete genome of Archaeoglobus veneficus SNP6.</title>
        <authorList>
            <consortium name="US DOE Joint Genome Institute (JGI-PGF)"/>
            <person name="Lucas S."/>
            <person name="Copeland A."/>
            <person name="Lapidus A."/>
            <person name="Bruce D."/>
            <person name="Goodwin L."/>
            <person name="Pitluck S."/>
            <person name="Kyrpides N."/>
            <person name="Mavromatis K."/>
            <person name="Pagani I."/>
            <person name="Ivanova N."/>
            <person name="Mikhailova N."/>
            <person name="Lu M."/>
            <person name="Detter J.C."/>
            <person name="Tapia R."/>
            <person name="Han C."/>
            <person name="Land M."/>
            <person name="Hauser L."/>
            <person name="Markowitz V."/>
            <person name="Cheng J.-F."/>
            <person name="Hugenholtz P."/>
            <person name="Woyke T."/>
            <person name="Wu D."/>
            <person name="Spring S."/>
            <person name="Brambilla E."/>
            <person name="Klenk H.-P."/>
            <person name="Eisen J.A."/>
        </authorList>
    </citation>
    <scope>NUCLEOTIDE SEQUENCE [LARGE SCALE GENOMIC DNA]</scope>
    <source>
        <strain>SNP6</strain>
    </source>
</reference>
<evidence type="ECO:0000256" key="1">
    <source>
        <dbReference type="SAM" id="Phobius"/>
    </source>
</evidence>
<dbReference type="Proteomes" id="UP000008136">
    <property type="component" value="Chromosome"/>
</dbReference>
<evidence type="ECO:0000313" key="2">
    <source>
        <dbReference type="EMBL" id="AEA46151.1"/>
    </source>
</evidence>
<dbReference type="InterPro" id="IPR055712">
    <property type="entry name" value="DUF7288"/>
</dbReference>
<dbReference type="Pfam" id="PF23959">
    <property type="entry name" value="DUF7288"/>
    <property type="match status" value="1"/>
</dbReference>
<dbReference type="EMBL" id="CP002588">
    <property type="protein sequence ID" value="AEA46151.1"/>
    <property type="molecule type" value="Genomic_DNA"/>
</dbReference>
<dbReference type="KEGG" id="ave:Arcve_0110"/>
<keyword evidence="1" id="KW-0472">Membrane</keyword>
<name>F2KN50_ARCVS</name>
<dbReference type="HOGENOM" id="CLU_133048_0_0_2"/>
<dbReference type="STRING" id="693661.Arcve_0110"/>
<keyword evidence="1" id="KW-1133">Transmembrane helix</keyword>
<accession>F2KN50</accession>
<evidence type="ECO:0000313" key="3">
    <source>
        <dbReference type="Proteomes" id="UP000008136"/>
    </source>
</evidence>
<organism evidence="2 3">
    <name type="scientific">Archaeoglobus veneficus (strain DSM 11195 / SNP6)</name>
    <dbReference type="NCBI Taxonomy" id="693661"/>
    <lineage>
        <taxon>Archaea</taxon>
        <taxon>Methanobacteriati</taxon>
        <taxon>Methanobacteriota</taxon>
        <taxon>Archaeoglobi</taxon>
        <taxon>Archaeoglobales</taxon>
        <taxon>Archaeoglobaceae</taxon>
        <taxon>Archaeoglobus</taxon>
    </lineage>
</organism>
<protein>
    <submittedName>
        <fullName evidence="2">Uncharacterized protein</fullName>
    </submittedName>
</protein>
<sequence>MFACGKGQAFTLEGLVAAVLMLMVAYFLFQSTLVISPLSGESVDAQLRQYGLDVLTALKNPDSPAKDTLENALRRLNATTPPVELFETIDHALPDNIQYNLEVWWFNNSTLNVYRLTDRTPTSDTVAVSTYVLIKNGEFVSDSPFRINGTGGAEGTIDSDYPVVLEVRMILWRV</sequence>
<keyword evidence="1" id="KW-0812">Transmembrane</keyword>